<keyword evidence="1" id="KW-0812">Transmembrane</keyword>
<dbReference type="EMBL" id="BMJD01000049">
    <property type="protein sequence ID" value="GGB58193.1"/>
    <property type="molecule type" value="Genomic_DNA"/>
</dbReference>
<evidence type="ECO:0000256" key="1">
    <source>
        <dbReference type="SAM" id="Phobius"/>
    </source>
</evidence>
<sequence length="120" mass="13852">MDILLFIISYILLDIIGSVFYVGALLLSFKLLKMIFNMNADKWNALFKSGKGVGFYFMMLFPYLIMLVVMFSVSKVWFELINFEYSVLGSLSVVILLTLIVIFAFPKLRDIVNNKLQEND</sequence>
<proteinExistence type="predicted"/>
<feature type="transmembrane region" description="Helical" evidence="1">
    <location>
        <begin position="85"/>
        <end position="105"/>
    </location>
</feature>
<feature type="transmembrane region" description="Helical" evidence="1">
    <location>
        <begin position="53"/>
        <end position="73"/>
    </location>
</feature>
<dbReference type="AlphaFoldDB" id="A0A9W5U1I2"/>
<name>A0A9W5U1I2_9BACI</name>
<protein>
    <submittedName>
        <fullName evidence="2">Uncharacterized protein</fullName>
    </submittedName>
</protein>
<reference evidence="2" key="1">
    <citation type="journal article" date="2014" name="Int. J. Syst. Evol. Microbiol.">
        <title>Complete genome sequence of Corynebacterium casei LMG S-19264T (=DSM 44701T), isolated from a smear-ripened cheese.</title>
        <authorList>
            <consortium name="US DOE Joint Genome Institute (JGI-PGF)"/>
            <person name="Walter F."/>
            <person name="Albersmeier A."/>
            <person name="Kalinowski J."/>
            <person name="Ruckert C."/>
        </authorList>
    </citation>
    <scope>NUCLEOTIDE SEQUENCE</scope>
    <source>
        <strain evidence="2">CGMCC 1.15454</strain>
    </source>
</reference>
<comment type="caution">
    <text evidence="2">The sequence shown here is derived from an EMBL/GenBank/DDBJ whole genome shotgun (WGS) entry which is preliminary data.</text>
</comment>
<evidence type="ECO:0000313" key="3">
    <source>
        <dbReference type="Proteomes" id="UP000621492"/>
    </source>
</evidence>
<feature type="transmembrane region" description="Helical" evidence="1">
    <location>
        <begin position="6"/>
        <end position="32"/>
    </location>
</feature>
<organism evidence="2 3">
    <name type="scientific">Lentibacillus populi</name>
    <dbReference type="NCBI Taxonomy" id="1827502"/>
    <lineage>
        <taxon>Bacteria</taxon>
        <taxon>Bacillati</taxon>
        <taxon>Bacillota</taxon>
        <taxon>Bacilli</taxon>
        <taxon>Bacillales</taxon>
        <taxon>Bacillaceae</taxon>
        <taxon>Lentibacillus</taxon>
    </lineage>
</organism>
<dbReference type="Proteomes" id="UP000621492">
    <property type="component" value="Unassembled WGS sequence"/>
</dbReference>
<dbReference type="RefSeq" id="WP_088049395.1">
    <property type="nucleotide sequence ID" value="NZ_BMJD01000049.1"/>
</dbReference>
<evidence type="ECO:0000313" key="2">
    <source>
        <dbReference type="EMBL" id="GGB58193.1"/>
    </source>
</evidence>
<keyword evidence="1" id="KW-1133">Transmembrane helix</keyword>
<reference evidence="2" key="2">
    <citation type="submission" date="2020-09" db="EMBL/GenBank/DDBJ databases">
        <authorList>
            <person name="Sun Q."/>
            <person name="Zhou Y."/>
        </authorList>
    </citation>
    <scope>NUCLEOTIDE SEQUENCE</scope>
    <source>
        <strain evidence="2">CGMCC 1.15454</strain>
    </source>
</reference>
<accession>A0A9W5U1I2</accession>
<keyword evidence="3" id="KW-1185">Reference proteome</keyword>
<gene>
    <name evidence="2" type="ORF">GCM10011409_39630</name>
</gene>
<keyword evidence="1" id="KW-0472">Membrane</keyword>